<feature type="signal peptide" evidence="1">
    <location>
        <begin position="1"/>
        <end position="20"/>
    </location>
</feature>
<comment type="caution">
    <text evidence="2">The sequence shown here is derived from an EMBL/GenBank/DDBJ whole genome shotgun (WGS) entry which is preliminary data.</text>
</comment>
<protein>
    <submittedName>
        <fullName evidence="2">Uncharacterized protein</fullName>
    </submittedName>
</protein>
<dbReference type="Proteomes" id="UP000770785">
    <property type="component" value="Unassembled WGS sequence"/>
</dbReference>
<dbReference type="SUPFAM" id="SSF49464">
    <property type="entry name" value="Carboxypeptidase regulatory domain-like"/>
    <property type="match status" value="1"/>
</dbReference>
<keyword evidence="1" id="KW-0732">Signal</keyword>
<organism evidence="2 3">
    <name type="scientific">Neolewinella antarctica</name>
    <dbReference type="NCBI Taxonomy" id="442734"/>
    <lineage>
        <taxon>Bacteria</taxon>
        <taxon>Pseudomonadati</taxon>
        <taxon>Bacteroidota</taxon>
        <taxon>Saprospiria</taxon>
        <taxon>Saprospirales</taxon>
        <taxon>Lewinellaceae</taxon>
        <taxon>Neolewinella</taxon>
    </lineage>
</organism>
<dbReference type="RefSeq" id="WP_209037945.1">
    <property type="nucleotide sequence ID" value="NZ_JAATJH010000004.1"/>
</dbReference>
<dbReference type="InterPro" id="IPR008969">
    <property type="entry name" value="CarboxyPept-like_regulatory"/>
</dbReference>
<accession>A0ABX0XD76</accession>
<dbReference type="Gene3D" id="2.60.40.1120">
    <property type="entry name" value="Carboxypeptidase-like, regulatory domain"/>
    <property type="match status" value="1"/>
</dbReference>
<dbReference type="Pfam" id="PF13715">
    <property type="entry name" value="CarbopepD_reg_2"/>
    <property type="match status" value="1"/>
</dbReference>
<dbReference type="EMBL" id="JAATJH010000004">
    <property type="protein sequence ID" value="NJC27211.1"/>
    <property type="molecule type" value="Genomic_DNA"/>
</dbReference>
<name>A0ABX0XD76_9BACT</name>
<reference evidence="2 3" key="1">
    <citation type="submission" date="2020-03" db="EMBL/GenBank/DDBJ databases">
        <title>Genomic Encyclopedia of Type Strains, Phase IV (KMG-IV): sequencing the most valuable type-strain genomes for metagenomic binning, comparative biology and taxonomic classification.</title>
        <authorList>
            <person name="Goeker M."/>
        </authorList>
    </citation>
    <scope>NUCLEOTIDE SEQUENCE [LARGE SCALE GENOMIC DNA]</scope>
    <source>
        <strain evidence="2 3">DSM 105096</strain>
    </source>
</reference>
<proteinExistence type="predicted"/>
<feature type="chain" id="PRO_5047425694" evidence="1">
    <location>
        <begin position="21"/>
        <end position="103"/>
    </location>
</feature>
<gene>
    <name evidence="2" type="ORF">GGR27_002724</name>
</gene>
<keyword evidence="3" id="KW-1185">Reference proteome</keyword>
<sequence length="103" mass="10668">MKRLLLLLAICVAGLTGLHAQRTITGTVIDDTAIPLPGASIQIKGTSLGTVTDVDGNYNLSVPESARTLVYSFTGFGTIEMPIGEATGSTLFSPPARSSTRSS</sequence>
<evidence type="ECO:0000256" key="1">
    <source>
        <dbReference type="SAM" id="SignalP"/>
    </source>
</evidence>
<evidence type="ECO:0000313" key="3">
    <source>
        <dbReference type="Proteomes" id="UP000770785"/>
    </source>
</evidence>
<evidence type="ECO:0000313" key="2">
    <source>
        <dbReference type="EMBL" id="NJC27211.1"/>
    </source>
</evidence>